<proteinExistence type="predicted"/>
<sequence>MPDVVRLVGFGIASALLALTLRQTRPELALAVSLAAGLCLFAAVVGRLGEIVSAMRSLAERAELSDAALPLLLRILGIASLCELGAQMCRDIGEGGIAAKVEMGGKVMVLSLSLPVATALIELVAGLLP</sequence>
<keyword evidence="1" id="KW-1133">Transmembrane helix</keyword>
<dbReference type="InterPro" id="IPR025664">
    <property type="entry name" value="Spore_III_AC/AD"/>
</dbReference>
<accession>A0A9D0YUB0</accession>
<name>A0A9D0YUB0_9FIRM</name>
<reference evidence="2" key="1">
    <citation type="submission" date="2020-10" db="EMBL/GenBank/DDBJ databases">
        <authorList>
            <person name="Gilroy R."/>
        </authorList>
    </citation>
    <scope>NUCLEOTIDE SEQUENCE</scope>
    <source>
        <strain evidence="2">ChiHile30-977</strain>
    </source>
</reference>
<keyword evidence="1" id="KW-0812">Transmembrane</keyword>
<organism evidence="2 3">
    <name type="scientific">Candidatus Avichristensenella intestinipullorum</name>
    <dbReference type="NCBI Taxonomy" id="2840693"/>
    <lineage>
        <taxon>Bacteria</taxon>
        <taxon>Bacillati</taxon>
        <taxon>Bacillota</taxon>
        <taxon>Clostridia</taxon>
        <taxon>Candidatus Avichristensenella</taxon>
    </lineage>
</organism>
<keyword evidence="1" id="KW-0472">Membrane</keyword>
<evidence type="ECO:0000313" key="2">
    <source>
        <dbReference type="EMBL" id="HIQ61990.1"/>
    </source>
</evidence>
<dbReference type="AlphaFoldDB" id="A0A9D0YUB0"/>
<evidence type="ECO:0000256" key="1">
    <source>
        <dbReference type="SAM" id="Phobius"/>
    </source>
</evidence>
<reference evidence="2" key="2">
    <citation type="journal article" date="2021" name="PeerJ">
        <title>Extensive microbial diversity within the chicken gut microbiome revealed by metagenomics and culture.</title>
        <authorList>
            <person name="Gilroy R."/>
            <person name="Ravi A."/>
            <person name="Getino M."/>
            <person name="Pursley I."/>
            <person name="Horton D.L."/>
            <person name="Alikhan N.F."/>
            <person name="Baker D."/>
            <person name="Gharbi K."/>
            <person name="Hall N."/>
            <person name="Watson M."/>
            <person name="Adriaenssens E.M."/>
            <person name="Foster-Nyarko E."/>
            <person name="Jarju S."/>
            <person name="Secka A."/>
            <person name="Antonio M."/>
            <person name="Oren A."/>
            <person name="Chaudhuri R.R."/>
            <person name="La Ragione R."/>
            <person name="Hildebrand F."/>
            <person name="Pallen M.J."/>
        </authorList>
    </citation>
    <scope>NUCLEOTIDE SEQUENCE</scope>
    <source>
        <strain evidence="2">ChiHile30-977</strain>
    </source>
</reference>
<dbReference type="Proteomes" id="UP000886819">
    <property type="component" value="Unassembled WGS sequence"/>
</dbReference>
<gene>
    <name evidence="2" type="ORF">IAA66_00190</name>
</gene>
<protein>
    <submittedName>
        <fullName evidence="2">Stage III sporulation protein AD</fullName>
    </submittedName>
</protein>
<dbReference type="Pfam" id="PF06686">
    <property type="entry name" value="SpoIIIAC"/>
    <property type="match status" value="2"/>
</dbReference>
<feature type="transmembrane region" description="Helical" evidence="1">
    <location>
        <begin position="28"/>
        <end position="48"/>
    </location>
</feature>
<comment type="caution">
    <text evidence="2">The sequence shown here is derived from an EMBL/GenBank/DDBJ whole genome shotgun (WGS) entry which is preliminary data.</text>
</comment>
<evidence type="ECO:0000313" key="3">
    <source>
        <dbReference type="Proteomes" id="UP000886819"/>
    </source>
</evidence>
<dbReference type="EMBL" id="DVFI01000002">
    <property type="protein sequence ID" value="HIQ61990.1"/>
    <property type="molecule type" value="Genomic_DNA"/>
</dbReference>
<feature type="transmembrane region" description="Helical" evidence="1">
    <location>
        <begin position="6"/>
        <end position="21"/>
    </location>
</feature>